<comment type="caution">
    <text evidence="1">The sequence shown here is derived from an EMBL/GenBank/DDBJ whole genome shotgun (WGS) entry which is preliminary data.</text>
</comment>
<evidence type="ECO:0000313" key="2">
    <source>
        <dbReference type="Proteomes" id="UP000828048"/>
    </source>
</evidence>
<dbReference type="Proteomes" id="UP000828048">
    <property type="component" value="Chromosome 2"/>
</dbReference>
<evidence type="ECO:0000313" key="1">
    <source>
        <dbReference type="EMBL" id="KAH7835220.1"/>
    </source>
</evidence>
<keyword evidence="2" id="KW-1185">Reference proteome</keyword>
<gene>
    <name evidence="1" type="ORF">Vadar_024048</name>
</gene>
<sequence>MSEYPSETTGGDEGEDDAFDPGGGCVTQPERKKRKLRSKVWNDFTRIEGRVPSEDTAVCKHCKKLFVADSAKAVTINTPVGVAYLIYSWRNRCIFDGNGKLLEDLVLAAQGRVFVSVESESDLDNIVSAARRAGKKVNVLLRINPNVDPQVLAYAAAGDKNSNFGIINEKLQWFLDAVKAHPNELKLVGAHCHLSFPITQDATFLMVNYIDQIRDQGFEMKYLTIGGWLGIELIDYYHTGDVLLTSRDLIDTASTIFFCRGAQCFGFYEFFIKIFFMGGCFSPVNETNGTKECAVIVGSMSEPIHPSLYGAYQETALNHVKTAGLLSDGFGSTPEMCKKNLIWVVTKMQVLVDRYPTWGDVVQVDTWVDASGKNGMRHDWLVRDCKTGDILTRASSVWVMMNKETRKLSKIPDEVRQEIAPYFVDSPPVVDDDSRKLPKLDEHTADYVRSGLTPKWSDLDVNQHVNNVKYVGWIIESAPPPIVESHELCGMTLEYRRECARDSVLQSLTAVSGDGDGGLADSSGYVECRHLLRLEGGAEIVKGRTEWRPKYAGSLGSLNPLPAETA</sequence>
<organism evidence="1 2">
    <name type="scientific">Vaccinium darrowii</name>
    <dbReference type="NCBI Taxonomy" id="229202"/>
    <lineage>
        <taxon>Eukaryota</taxon>
        <taxon>Viridiplantae</taxon>
        <taxon>Streptophyta</taxon>
        <taxon>Embryophyta</taxon>
        <taxon>Tracheophyta</taxon>
        <taxon>Spermatophyta</taxon>
        <taxon>Magnoliopsida</taxon>
        <taxon>eudicotyledons</taxon>
        <taxon>Gunneridae</taxon>
        <taxon>Pentapetalae</taxon>
        <taxon>asterids</taxon>
        <taxon>Ericales</taxon>
        <taxon>Ericaceae</taxon>
        <taxon>Vaccinioideae</taxon>
        <taxon>Vaccinieae</taxon>
        <taxon>Vaccinium</taxon>
    </lineage>
</organism>
<dbReference type="EMBL" id="CM037152">
    <property type="protein sequence ID" value="KAH7835220.1"/>
    <property type="molecule type" value="Genomic_DNA"/>
</dbReference>
<proteinExistence type="predicted"/>
<reference evidence="1 2" key="1">
    <citation type="journal article" date="2021" name="Hortic Res">
        <title>High-quality reference genome and annotation aids understanding of berry development for evergreen blueberry (Vaccinium darrowii).</title>
        <authorList>
            <person name="Yu J."/>
            <person name="Hulse-Kemp A.M."/>
            <person name="Babiker E."/>
            <person name="Staton M."/>
        </authorList>
    </citation>
    <scope>NUCLEOTIDE SEQUENCE [LARGE SCALE GENOMIC DNA]</scope>
    <source>
        <strain evidence="2">cv. NJ 8807/NJ 8810</strain>
        <tissue evidence="1">Young leaf</tissue>
    </source>
</reference>
<protein>
    <submittedName>
        <fullName evidence="1">Uncharacterized protein</fullName>
    </submittedName>
</protein>
<accession>A0ACB7X3W3</accession>
<name>A0ACB7X3W3_9ERIC</name>